<gene>
    <name evidence="8" type="primary">Dnajb9</name>
    <name evidence="8" type="ORF">TNCT_551321</name>
</gene>
<dbReference type="GO" id="GO:0051787">
    <property type="term" value="F:misfolded protein binding"/>
    <property type="evidence" value="ECO:0007669"/>
    <property type="project" value="TreeGrafter"/>
</dbReference>
<evidence type="ECO:0000256" key="5">
    <source>
        <dbReference type="ARBA" id="ARBA00046365"/>
    </source>
</evidence>
<comment type="caution">
    <text evidence="8">The sequence shown here is derived from an EMBL/GenBank/DDBJ whole genome shotgun (WGS) entry which is preliminary data.</text>
</comment>
<reference evidence="8" key="1">
    <citation type="submission" date="2020-07" db="EMBL/GenBank/DDBJ databases">
        <title>Multicomponent nature underlies the extraordinary mechanical properties of spider dragline silk.</title>
        <authorList>
            <person name="Kono N."/>
            <person name="Nakamura H."/>
            <person name="Mori M."/>
            <person name="Yoshida Y."/>
            <person name="Ohtoshi R."/>
            <person name="Malay A.D."/>
            <person name="Moran D.A.P."/>
            <person name="Tomita M."/>
            <person name="Numata K."/>
            <person name="Arakawa K."/>
        </authorList>
    </citation>
    <scope>NUCLEOTIDE SEQUENCE</scope>
</reference>
<dbReference type="InterPro" id="IPR036869">
    <property type="entry name" value="J_dom_sf"/>
</dbReference>
<dbReference type="GO" id="GO:0051087">
    <property type="term" value="F:protein-folding chaperone binding"/>
    <property type="evidence" value="ECO:0007669"/>
    <property type="project" value="TreeGrafter"/>
</dbReference>
<keyword evidence="6" id="KW-0732">Signal</keyword>
<feature type="signal peptide" evidence="6">
    <location>
        <begin position="1"/>
        <end position="22"/>
    </location>
</feature>
<proteinExistence type="predicted"/>
<dbReference type="PRINTS" id="PR00625">
    <property type="entry name" value="JDOMAIN"/>
</dbReference>
<keyword evidence="9" id="KW-1185">Reference proteome</keyword>
<name>A0A8X6JBW1_TRICU</name>
<evidence type="ECO:0000256" key="6">
    <source>
        <dbReference type="SAM" id="SignalP"/>
    </source>
</evidence>
<feature type="chain" id="PRO_5036475392" description="DnaJ homolog subfamily B member 9" evidence="6">
    <location>
        <begin position="23"/>
        <end position="77"/>
    </location>
</feature>
<dbReference type="Pfam" id="PF00226">
    <property type="entry name" value="DnaJ"/>
    <property type="match status" value="1"/>
</dbReference>
<dbReference type="InterPro" id="IPR051948">
    <property type="entry name" value="Hsp70_co-chaperone_J-domain"/>
</dbReference>
<dbReference type="Proteomes" id="UP000887116">
    <property type="component" value="Unassembled WGS sequence"/>
</dbReference>
<dbReference type="SUPFAM" id="SSF46565">
    <property type="entry name" value="Chaperone J-domain"/>
    <property type="match status" value="1"/>
</dbReference>
<dbReference type="PANTHER" id="PTHR44360:SF1">
    <property type="entry name" value="DNAJ HOMOLOG SUBFAMILY B MEMBER 9"/>
    <property type="match status" value="1"/>
</dbReference>
<evidence type="ECO:0000313" key="9">
    <source>
        <dbReference type="Proteomes" id="UP000887116"/>
    </source>
</evidence>
<dbReference type="GO" id="GO:0036503">
    <property type="term" value="P:ERAD pathway"/>
    <property type="evidence" value="ECO:0007669"/>
    <property type="project" value="TreeGrafter"/>
</dbReference>
<evidence type="ECO:0000256" key="4">
    <source>
        <dbReference type="ARBA" id="ARBA00045428"/>
    </source>
</evidence>
<sequence>MQLNLFFQVAICLLWAISEVICDRDYYDVLGVNKKASNRDIKKAFRKLAMQYHPDKNKDPEAEKKFREIAEVYEVAV</sequence>
<keyword evidence="1" id="KW-0143">Chaperone</keyword>
<dbReference type="PANTHER" id="PTHR44360">
    <property type="entry name" value="DNAJ HOMOLOG SUBFAMILY B MEMBER 9"/>
    <property type="match status" value="1"/>
</dbReference>
<dbReference type="GO" id="GO:0005783">
    <property type="term" value="C:endoplasmic reticulum"/>
    <property type="evidence" value="ECO:0007669"/>
    <property type="project" value="TreeGrafter"/>
</dbReference>
<evidence type="ECO:0000259" key="7">
    <source>
        <dbReference type="PROSITE" id="PS50076"/>
    </source>
</evidence>
<dbReference type="SMART" id="SM00271">
    <property type="entry name" value="DnaJ"/>
    <property type="match status" value="1"/>
</dbReference>
<dbReference type="PROSITE" id="PS50076">
    <property type="entry name" value="DNAJ_2"/>
    <property type="match status" value="1"/>
</dbReference>
<evidence type="ECO:0000256" key="2">
    <source>
        <dbReference type="ARBA" id="ARBA00040158"/>
    </source>
</evidence>
<dbReference type="OrthoDB" id="552049at2759"/>
<comment type="subunit">
    <text evidence="5">Interacts with HSPA5/BiP; interaction is direct. Interacts with ERN1/IRE1 (via the luminal region). Interacts with DERL1.</text>
</comment>
<evidence type="ECO:0000313" key="8">
    <source>
        <dbReference type="EMBL" id="GFR00741.1"/>
    </source>
</evidence>
<evidence type="ECO:0000256" key="1">
    <source>
        <dbReference type="ARBA" id="ARBA00023186"/>
    </source>
</evidence>
<accession>A0A8X6JBW1</accession>
<dbReference type="InterPro" id="IPR001623">
    <property type="entry name" value="DnaJ_domain"/>
</dbReference>
<organism evidence="8 9">
    <name type="scientific">Trichonephila clavata</name>
    <name type="common">Joro spider</name>
    <name type="synonym">Nephila clavata</name>
    <dbReference type="NCBI Taxonomy" id="2740835"/>
    <lineage>
        <taxon>Eukaryota</taxon>
        <taxon>Metazoa</taxon>
        <taxon>Ecdysozoa</taxon>
        <taxon>Arthropoda</taxon>
        <taxon>Chelicerata</taxon>
        <taxon>Arachnida</taxon>
        <taxon>Araneae</taxon>
        <taxon>Araneomorphae</taxon>
        <taxon>Entelegynae</taxon>
        <taxon>Araneoidea</taxon>
        <taxon>Nephilidae</taxon>
        <taxon>Trichonephila</taxon>
    </lineage>
</organism>
<protein>
    <recommendedName>
        <fullName evidence="2">DnaJ homolog subfamily B member 9</fullName>
    </recommendedName>
    <alternativeName>
        <fullName evidence="3">Endoplasmic reticulum DNA J domain-containing protein 4</fullName>
    </alternativeName>
</protein>
<dbReference type="Gene3D" id="1.10.287.110">
    <property type="entry name" value="DnaJ domain"/>
    <property type="match status" value="1"/>
</dbReference>
<comment type="function">
    <text evidence="4">Co-chaperone for Hsp70 protein HSPA5/BiP that acts as a key repressor of the ERN1/IRE1-mediated unfolded protein response (UPR). J domain-containing co-chaperones stimulate the ATPase activity of Hsp70 proteins and are required for efficient substrate recognition by Hsp70 proteins. In the unstressed endoplasmic reticulum, interacts with the luminal region of ERN1/IRE1 and selectively recruits HSPA5/BiP: HSPA5/BiP disrupts the dimerization of the active ERN1/IRE1 luminal region, thereby inactivating ERN1/IRE1. Also involved in endoplasmic reticulum-associated degradation (ERAD) of misfolded proteins. Required for survival of B-cell progenitors and normal antibody production.</text>
</comment>
<dbReference type="EMBL" id="BMAO01035035">
    <property type="protein sequence ID" value="GFR00741.1"/>
    <property type="molecule type" value="Genomic_DNA"/>
</dbReference>
<dbReference type="CDD" id="cd06257">
    <property type="entry name" value="DnaJ"/>
    <property type="match status" value="1"/>
</dbReference>
<dbReference type="AlphaFoldDB" id="A0A8X6JBW1"/>
<feature type="domain" description="J" evidence="7">
    <location>
        <begin position="25"/>
        <end position="77"/>
    </location>
</feature>
<evidence type="ECO:0000256" key="3">
    <source>
        <dbReference type="ARBA" id="ARBA00041533"/>
    </source>
</evidence>